<dbReference type="PANTHER" id="PTHR36091:SF1">
    <property type="entry name" value="ALTERED INHERITANCE OF MITOCHONDRIA PROTEIN 9, MITOCHONDRIAL"/>
    <property type="match status" value="1"/>
</dbReference>
<dbReference type="Proteomes" id="UP001149165">
    <property type="component" value="Unassembled WGS sequence"/>
</dbReference>
<dbReference type="Pfam" id="PF01636">
    <property type="entry name" value="APH"/>
    <property type="match status" value="1"/>
</dbReference>
<comment type="subcellular location">
    <subcellularLocation>
        <location evidence="1">Mitochondrion</location>
    </subcellularLocation>
</comment>
<dbReference type="InterPro" id="IPR002575">
    <property type="entry name" value="Aminoglycoside_PTrfase"/>
</dbReference>
<dbReference type="SUPFAM" id="SSF56112">
    <property type="entry name" value="Protein kinase-like (PK-like)"/>
    <property type="match status" value="1"/>
</dbReference>
<evidence type="ECO:0000256" key="3">
    <source>
        <dbReference type="ARBA" id="ARBA00016197"/>
    </source>
</evidence>
<keyword evidence="4" id="KW-0809">Transit peptide</keyword>
<keyword evidence="5" id="KW-0496">Mitochondrion</keyword>
<comment type="similarity">
    <text evidence="2">Belongs to the AIM9 family.</text>
</comment>
<evidence type="ECO:0000256" key="4">
    <source>
        <dbReference type="ARBA" id="ARBA00022946"/>
    </source>
</evidence>
<evidence type="ECO:0000256" key="5">
    <source>
        <dbReference type="ARBA" id="ARBA00023128"/>
    </source>
</evidence>
<evidence type="ECO:0000256" key="2">
    <source>
        <dbReference type="ARBA" id="ARBA00005543"/>
    </source>
</evidence>
<organism evidence="9 10">
    <name type="scientific">Penicillium angulare</name>
    <dbReference type="NCBI Taxonomy" id="116970"/>
    <lineage>
        <taxon>Eukaryota</taxon>
        <taxon>Fungi</taxon>
        <taxon>Dikarya</taxon>
        <taxon>Ascomycota</taxon>
        <taxon>Pezizomycotina</taxon>
        <taxon>Eurotiomycetes</taxon>
        <taxon>Eurotiomycetidae</taxon>
        <taxon>Eurotiales</taxon>
        <taxon>Aspergillaceae</taxon>
        <taxon>Penicillium</taxon>
    </lineage>
</organism>
<keyword evidence="10" id="KW-1185">Reference proteome</keyword>
<dbReference type="PANTHER" id="PTHR36091">
    <property type="entry name" value="ALTERED INHERITANCE OF MITOCHONDRIA PROTEIN 9, MITOCHONDRIAL"/>
    <property type="match status" value="1"/>
</dbReference>
<name>A0A9W9K4Z7_9EURO</name>
<dbReference type="EMBL" id="JAPQKH010000006">
    <property type="protein sequence ID" value="KAJ5093269.1"/>
    <property type="molecule type" value="Genomic_DNA"/>
</dbReference>
<accession>A0A9W9K4Z7</accession>
<evidence type="ECO:0000313" key="9">
    <source>
        <dbReference type="EMBL" id="KAJ5093269.1"/>
    </source>
</evidence>
<evidence type="ECO:0000256" key="6">
    <source>
        <dbReference type="ARBA" id="ARBA00031849"/>
    </source>
</evidence>
<dbReference type="AlphaFoldDB" id="A0A9W9K4Z7"/>
<evidence type="ECO:0000259" key="8">
    <source>
        <dbReference type="Pfam" id="PF01636"/>
    </source>
</evidence>
<feature type="compositionally biased region" description="Basic and acidic residues" evidence="7">
    <location>
        <begin position="371"/>
        <end position="401"/>
    </location>
</feature>
<evidence type="ECO:0000256" key="1">
    <source>
        <dbReference type="ARBA" id="ARBA00004173"/>
    </source>
</evidence>
<protein>
    <recommendedName>
        <fullName evidence="3">Altered inheritance of mitochondria protein 9, mitochondrial</fullName>
    </recommendedName>
    <alternativeName>
        <fullName evidence="6">Found in mitochondrial proteome protein 29</fullName>
    </alternativeName>
</protein>
<dbReference type="OrthoDB" id="2831558at2759"/>
<dbReference type="GO" id="GO:0005739">
    <property type="term" value="C:mitochondrion"/>
    <property type="evidence" value="ECO:0007669"/>
    <property type="project" value="UniProtKB-SubCell"/>
</dbReference>
<dbReference type="InterPro" id="IPR011009">
    <property type="entry name" value="Kinase-like_dom_sf"/>
</dbReference>
<feature type="region of interest" description="Disordered" evidence="7">
    <location>
        <begin position="358"/>
        <end position="419"/>
    </location>
</feature>
<evidence type="ECO:0000313" key="10">
    <source>
        <dbReference type="Proteomes" id="UP001149165"/>
    </source>
</evidence>
<comment type="caution">
    <text evidence="9">The sequence shown here is derived from an EMBL/GenBank/DDBJ whole genome shotgun (WGS) entry which is preliminary data.</text>
</comment>
<proteinExistence type="inferred from homology"/>
<reference evidence="9" key="1">
    <citation type="submission" date="2022-11" db="EMBL/GenBank/DDBJ databases">
        <authorList>
            <person name="Petersen C."/>
        </authorList>
    </citation>
    <scope>NUCLEOTIDE SEQUENCE</scope>
    <source>
        <strain evidence="9">IBT 30069</strain>
    </source>
</reference>
<reference evidence="9" key="2">
    <citation type="journal article" date="2023" name="IMA Fungus">
        <title>Comparative genomic study of the Penicillium genus elucidates a diverse pangenome and 15 lateral gene transfer events.</title>
        <authorList>
            <person name="Petersen C."/>
            <person name="Sorensen T."/>
            <person name="Nielsen M.R."/>
            <person name="Sondergaard T.E."/>
            <person name="Sorensen J.L."/>
            <person name="Fitzpatrick D.A."/>
            <person name="Frisvad J.C."/>
            <person name="Nielsen K.L."/>
        </authorList>
    </citation>
    <scope>NUCLEOTIDE SEQUENCE</scope>
    <source>
        <strain evidence="9">IBT 30069</strain>
    </source>
</reference>
<sequence length="590" mass="67233">MRFKLQPTILILIQHSLRQNSVSRSKLGIAKFSTHTPPASTWKHGLDPHKYTSGRWLKNDKQEQALRFINFDFDALCEKMIKLSGASSITNCEKIEGGSNRVLSFMFDNDKRLVAKLPFKVAGPPQLTTASEVATVKYLQKKTDIPIPKILDWSSDAENHIGSEYIVMEHATGTSVWEKWSSMTIMQRVRFIDSVYKHLKTIPKLKFHAYGSIYFDSEHMDPSFSIKALEDGFCIGPHCGRPDLLAYSNATIDKGLAKLPATDPDPTTLERPLPFYQGSVETHIKLLEHARILLAKMSEDIKVKYRALPTLFHPDLHKRNIFVSDEDLTVITAFIDWQSASIEPAFWYADKTPDFVSQTPSTAVEIGPADTKTEEPRPSQCDPETHSQNETVTEIKEDKSRSQSNTEIETEEKKNTTMASEHEYYTRIFDTCLTFYIPQIGIPHAMQQNIFRPFYIPGSTWEEGSIKLQHELIQLTKEWKWLGLDGECPYPAPSTEDQIVHSSRYEVYKDIQQIIPVLTDALGVSSDSWGYPEHWGLREETHKGLYIDFLNAVENGADENSDDIIRNEEDVKSVWPFDIPVESRDSKVGL</sequence>
<gene>
    <name evidence="9" type="ORF">N7456_009130</name>
</gene>
<evidence type="ECO:0000256" key="7">
    <source>
        <dbReference type="SAM" id="MobiDB-lite"/>
    </source>
</evidence>
<dbReference type="InterPro" id="IPR051035">
    <property type="entry name" value="Mito_inheritance_9"/>
</dbReference>
<feature type="domain" description="Aminoglycoside phosphotransferase" evidence="8">
    <location>
        <begin position="97"/>
        <end position="345"/>
    </location>
</feature>